<reference evidence="1 2" key="1">
    <citation type="submission" date="2023-08" db="EMBL/GenBank/DDBJ databases">
        <title>Comparative genomics and taxonomic characterization of three novel marine species of genus Marivirga.</title>
        <authorList>
            <person name="Muhammad N."/>
            <person name="Kim S.-G."/>
        </authorList>
    </citation>
    <scope>NUCLEOTIDE SEQUENCE [LARGE SCALE GENOMIC DNA]</scope>
    <source>
        <strain evidence="1 2">BDSF4-3</strain>
    </source>
</reference>
<dbReference type="EMBL" id="CP129971">
    <property type="protein sequence ID" value="WMN11118.1"/>
    <property type="molecule type" value="Genomic_DNA"/>
</dbReference>
<gene>
    <name evidence="1" type="ORF">QYS49_37255</name>
</gene>
<dbReference type="Proteomes" id="UP001230496">
    <property type="component" value="Chromosome"/>
</dbReference>
<evidence type="ECO:0008006" key="3">
    <source>
        <dbReference type="Google" id="ProtNLM"/>
    </source>
</evidence>
<dbReference type="AlphaFoldDB" id="A0AA51RC07"/>
<organism evidence="1 2">
    <name type="scientific">Marivirga salinarum</name>
    <dbReference type="NCBI Taxonomy" id="3059078"/>
    <lineage>
        <taxon>Bacteria</taxon>
        <taxon>Pseudomonadati</taxon>
        <taxon>Bacteroidota</taxon>
        <taxon>Cytophagia</taxon>
        <taxon>Cytophagales</taxon>
        <taxon>Marivirgaceae</taxon>
        <taxon>Marivirga</taxon>
    </lineage>
</organism>
<accession>A0AA51RC07</accession>
<dbReference type="RefSeq" id="WP_308347904.1">
    <property type="nucleotide sequence ID" value="NZ_CP129971.1"/>
</dbReference>
<dbReference type="InterPro" id="IPR011990">
    <property type="entry name" value="TPR-like_helical_dom_sf"/>
</dbReference>
<evidence type="ECO:0000313" key="1">
    <source>
        <dbReference type="EMBL" id="WMN11118.1"/>
    </source>
</evidence>
<name>A0AA51RC07_9BACT</name>
<dbReference type="Gene3D" id="1.25.40.10">
    <property type="entry name" value="Tetratricopeptide repeat domain"/>
    <property type="match status" value="1"/>
</dbReference>
<protein>
    <recommendedName>
        <fullName evidence="3">Tetratricopeptide repeat protein</fullName>
    </recommendedName>
</protein>
<proteinExistence type="predicted"/>
<evidence type="ECO:0000313" key="2">
    <source>
        <dbReference type="Proteomes" id="UP001230496"/>
    </source>
</evidence>
<sequence length="579" mass="67330">MRLIILISILCFSFVLNSYSQRIKYKNVFPLLQSKDYKSAEPLLLQFLEDNDDEANAYFYLGEITISKLDTVEIFPSTEKYDSMANLAIESYKKAISLVDDREVRKNDDYYMAYNRRDLRTGKFGIKKSDVHLDYENKIADVTTKKELVNEVHQIKEKTVDQYNIFVNKAVDFYSSYPDESSFMLRANSDDREDLLEVIKLFNDFKTNYSIFVEKLKSLNQSLYDPELKLTTIDNWDQLAPKDIDFNNFQIEIQDYATYLIALDKRIETEVQPIKELLYKTDNDFNSALSFNEKVKDSAKIKEMNIPEELKKGLENLDKQNVVYNLLRYKQLKNKSNLITNVNLFPVLADSSNIYQRTNVVKEYENRLADQLEMIKLIDSQINDRIKTDFAAYFDGFEPSIDAYINTEKTILEKKYESVSEKTKEMEIDIQYFVTDQDTIYITPINAAANKGDKYILDLIESNSSLLMVGSWQKKPFVANAGFDMKIKNHLIIEDTTLNVKKILDLNNNVLVNLKSVEEGNSSQILLYLSYQMEELWRLEFESENILGDARVEAGIFFLYDQNGEVLKTLNAKGEVIGN</sequence>
<dbReference type="KEGG" id="msaa:QYS49_37255"/>
<keyword evidence="2" id="KW-1185">Reference proteome</keyword>